<accession>A0AAD3CYP2</accession>
<dbReference type="Proteomes" id="UP001054902">
    <property type="component" value="Unassembled WGS sequence"/>
</dbReference>
<dbReference type="GO" id="GO:0000172">
    <property type="term" value="C:ribonuclease MRP complex"/>
    <property type="evidence" value="ECO:0007669"/>
    <property type="project" value="TreeGrafter"/>
</dbReference>
<dbReference type="GO" id="GO:0001682">
    <property type="term" value="P:tRNA 5'-leader removal"/>
    <property type="evidence" value="ECO:0007669"/>
    <property type="project" value="InterPro"/>
</dbReference>
<organism evidence="3 4">
    <name type="scientific">Chaetoceros tenuissimus</name>
    <dbReference type="NCBI Taxonomy" id="426638"/>
    <lineage>
        <taxon>Eukaryota</taxon>
        <taxon>Sar</taxon>
        <taxon>Stramenopiles</taxon>
        <taxon>Ochrophyta</taxon>
        <taxon>Bacillariophyta</taxon>
        <taxon>Coscinodiscophyceae</taxon>
        <taxon>Chaetocerotophycidae</taxon>
        <taxon>Chaetocerotales</taxon>
        <taxon>Chaetocerotaceae</taxon>
        <taxon>Chaetoceros</taxon>
    </lineage>
</organism>
<dbReference type="GO" id="GO:0005730">
    <property type="term" value="C:nucleolus"/>
    <property type="evidence" value="ECO:0007669"/>
    <property type="project" value="TreeGrafter"/>
</dbReference>
<keyword evidence="4" id="KW-1185">Reference proteome</keyword>
<proteinExistence type="inferred from homology"/>
<comment type="caution">
    <text evidence="3">The sequence shown here is derived from an EMBL/GenBank/DDBJ whole genome shotgun (WGS) entry which is preliminary data.</text>
</comment>
<dbReference type="Gene3D" id="3.30.70.3250">
    <property type="entry name" value="Ribonuclease P, Pop5 subunit"/>
    <property type="match status" value="1"/>
</dbReference>
<dbReference type="Pfam" id="PF01900">
    <property type="entry name" value="RNase_P_Rpp14"/>
    <property type="match status" value="1"/>
</dbReference>
<protein>
    <submittedName>
        <fullName evidence="3">Uncharacterized protein</fullName>
    </submittedName>
</protein>
<evidence type="ECO:0000313" key="3">
    <source>
        <dbReference type="EMBL" id="GFH53586.1"/>
    </source>
</evidence>
<dbReference type="SUPFAM" id="SSF160350">
    <property type="entry name" value="Rnp2-like"/>
    <property type="match status" value="1"/>
</dbReference>
<dbReference type="AlphaFoldDB" id="A0AAD3CYP2"/>
<keyword evidence="2" id="KW-0819">tRNA processing</keyword>
<dbReference type="GO" id="GO:0030681">
    <property type="term" value="C:multimeric ribonuclease P complex"/>
    <property type="evidence" value="ECO:0007669"/>
    <property type="project" value="TreeGrafter"/>
</dbReference>
<gene>
    <name evidence="3" type="ORF">CTEN210_10062</name>
</gene>
<reference evidence="3 4" key="1">
    <citation type="journal article" date="2021" name="Sci. Rep.">
        <title>The genome of the diatom Chaetoceros tenuissimus carries an ancient integrated fragment of an extant virus.</title>
        <authorList>
            <person name="Hongo Y."/>
            <person name="Kimura K."/>
            <person name="Takaki Y."/>
            <person name="Yoshida Y."/>
            <person name="Baba S."/>
            <person name="Kobayashi G."/>
            <person name="Nagasaki K."/>
            <person name="Hano T."/>
            <person name="Tomaru Y."/>
        </authorList>
    </citation>
    <scope>NUCLEOTIDE SEQUENCE [LARGE SCALE GENOMIC DNA]</scope>
    <source>
        <strain evidence="3 4">NIES-3715</strain>
    </source>
</reference>
<dbReference type="InterPro" id="IPR002759">
    <property type="entry name" value="Pop5/Rpp14/Rnp2-like"/>
</dbReference>
<sequence length="161" mass="18755">MVRHKARWLLVKFENEESVKGISCEKIKKENMDEKKTPLNRKDIYHAIREVTEEAFGVAAAGIIQDIEVRMYNHDTNLAMIKVPRDHCDLVRSALMLMVDIKDSPTVARVVSTNGSARTAKLHAFKEIKRIFRAKNKNRTHIKECDMYNLEEQFEQVRNVE</sequence>
<evidence type="ECO:0000313" key="4">
    <source>
        <dbReference type="Proteomes" id="UP001054902"/>
    </source>
</evidence>
<dbReference type="GO" id="GO:0033204">
    <property type="term" value="F:ribonuclease P RNA binding"/>
    <property type="evidence" value="ECO:0007669"/>
    <property type="project" value="TreeGrafter"/>
</dbReference>
<dbReference type="PANTHER" id="PTHR15441:SF2">
    <property type="entry name" value="RIBONUCLEASE P_MRP PROTEIN SUBUNIT POP5"/>
    <property type="match status" value="1"/>
</dbReference>
<dbReference type="PANTHER" id="PTHR15441">
    <property type="entry name" value="RIBONUCLEASE P PROTEIN SUBUNIT P14"/>
    <property type="match status" value="1"/>
</dbReference>
<dbReference type="InterPro" id="IPR038085">
    <property type="entry name" value="Rnp2-like_sf"/>
</dbReference>
<evidence type="ECO:0000256" key="1">
    <source>
        <dbReference type="ARBA" id="ARBA00010800"/>
    </source>
</evidence>
<comment type="similarity">
    <text evidence="1">Belongs to the eukaryotic/archaeal RNase P protein component 2 family.</text>
</comment>
<evidence type="ECO:0000256" key="2">
    <source>
        <dbReference type="ARBA" id="ARBA00022694"/>
    </source>
</evidence>
<name>A0AAD3CYP2_9STRA</name>
<dbReference type="EMBL" id="BLLK01000047">
    <property type="protein sequence ID" value="GFH53586.1"/>
    <property type="molecule type" value="Genomic_DNA"/>
</dbReference>